<dbReference type="InterPro" id="IPR028268">
    <property type="entry name" value="Pianissimo_fam"/>
</dbReference>
<dbReference type="GO" id="GO:0038203">
    <property type="term" value="P:TORC2 signaling"/>
    <property type="evidence" value="ECO:0007669"/>
    <property type="project" value="TreeGrafter"/>
</dbReference>
<comment type="similarity">
    <text evidence="2">Belongs to the sulfotransferase 1 family.</text>
</comment>
<comment type="similarity">
    <text evidence="3">Belongs to the RICTOR family.</text>
</comment>
<proteinExistence type="inferred from homology"/>
<dbReference type="VEuPathDB" id="VectorBase:GBRI003365"/>
<dbReference type="EnsemblMetazoa" id="GBRI003365-RA">
    <property type="protein sequence ID" value="GBRI003365-PA"/>
    <property type="gene ID" value="GBRI003365"/>
</dbReference>
<keyword evidence="9" id="KW-0472">Membrane</keyword>
<feature type="domain" description="Rapamycin-insensitive companion of mTOR" evidence="16">
    <location>
        <begin position="842"/>
        <end position="916"/>
    </location>
</feature>
<comment type="subcellular location">
    <subcellularLocation>
        <location evidence="12">Endomembrane system</location>
        <topology evidence="12">Single-pass type II membrane protein</topology>
    </subcellularLocation>
    <subcellularLocation>
        <location evidence="1">Golgi apparatus membrane</location>
    </subcellularLocation>
</comment>
<dbReference type="SMART" id="SM01303">
    <property type="entry name" value="RasGEF_N_2"/>
    <property type="match status" value="1"/>
</dbReference>
<dbReference type="GO" id="GO:0051897">
    <property type="term" value="P:positive regulation of phosphatidylinositol 3-kinase/protein kinase B signal transduction"/>
    <property type="evidence" value="ECO:0007669"/>
    <property type="project" value="TreeGrafter"/>
</dbReference>
<dbReference type="Pfam" id="PF14668">
    <property type="entry name" value="RICTOR_V"/>
    <property type="match status" value="1"/>
</dbReference>
<evidence type="ECO:0000256" key="11">
    <source>
        <dbReference type="ARBA" id="ARBA00023180"/>
    </source>
</evidence>
<keyword evidence="11" id="KW-0325">Glycoprotein</keyword>
<dbReference type="InterPro" id="IPR029451">
    <property type="entry name" value="RICTOR_M"/>
</dbReference>
<dbReference type="GO" id="GO:0031932">
    <property type="term" value="C:TORC2 complex"/>
    <property type="evidence" value="ECO:0007669"/>
    <property type="project" value="InterPro"/>
</dbReference>
<keyword evidence="8" id="KW-0333">Golgi apparatus</keyword>
<protein>
    <recommendedName>
        <fullName evidence="19">Rapamycin-insensitive companion of mTOR</fullName>
    </recommendedName>
</protein>
<evidence type="ECO:0000256" key="4">
    <source>
        <dbReference type="ARBA" id="ARBA00022679"/>
    </source>
</evidence>
<dbReference type="SMART" id="SM01307">
    <property type="entry name" value="RICTOR_M"/>
    <property type="match status" value="1"/>
</dbReference>
<evidence type="ECO:0000256" key="8">
    <source>
        <dbReference type="ARBA" id="ARBA00023034"/>
    </source>
</evidence>
<evidence type="ECO:0000256" key="1">
    <source>
        <dbReference type="ARBA" id="ARBA00004394"/>
    </source>
</evidence>
<evidence type="ECO:0000256" key="7">
    <source>
        <dbReference type="ARBA" id="ARBA00022989"/>
    </source>
</evidence>
<evidence type="ECO:0000256" key="10">
    <source>
        <dbReference type="ARBA" id="ARBA00023157"/>
    </source>
</evidence>
<keyword evidence="18" id="KW-1185">Reference proteome</keyword>
<feature type="compositionally biased region" description="Low complexity" evidence="13">
    <location>
        <begin position="1590"/>
        <end position="1606"/>
    </location>
</feature>
<dbReference type="PANTHER" id="PTHR13298">
    <property type="entry name" value="CYTOSOLIC REGULATOR PIANISSIMO"/>
    <property type="match status" value="1"/>
</dbReference>
<evidence type="ECO:0000313" key="17">
    <source>
        <dbReference type="EnsemblMetazoa" id="GBRI003365-PA"/>
    </source>
</evidence>
<name>A0A1A9W1W4_9MUSC</name>
<reference evidence="18" key="1">
    <citation type="submission" date="2014-03" db="EMBL/GenBank/DDBJ databases">
        <authorList>
            <person name="Aksoy S."/>
            <person name="Warren W."/>
            <person name="Wilson R.K."/>
        </authorList>
    </citation>
    <scope>NUCLEOTIDE SEQUENCE [LARGE SCALE GENOMIC DNA]</scope>
    <source>
        <strain evidence="18">IAEA</strain>
    </source>
</reference>
<dbReference type="Pfam" id="PF14666">
    <property type="entry name" value="RICTOR_M"/>
    <property type="match status" value="1"/>
</dbReference>
<evidence type="ECO:0000256" key="6">
    <source>
        <dbReference type="ARBA" id="ARBA00022968"/>
    </source>
</evidence>
<dbReference type="InterPro" id="IPR000863">
    <property type="entry name" value="Sulfotransferase_dom"/>
</dbReference>
<evidence type="ECO:0000256" key="12">
    <source>
        <dbReference type="ARBA" id="ARBA00060399"/>
    </source>
</evidence>
<dbReference type="PANTHER" id="PTHR13298:SF11">
    <property type="entry name" value="RAPAMYCIN-INSENSITIVE COMPANION OF MTOR"/>
    <property type="match status" value="1"/>
</dbReference>
<keyword evidence="5" id="KW-0812">Transmembrane</keyword>
<feature type="domain" description="Rapamycin-insensitive companion of mTOR N-terminal" evidence="15">
    <location>
        <begin position="2"/>
        <end position="313"/>
    </location>
</feature>
<evidence type="ECO:0000259" key="15">
    <source>
        <dbReference type="SMART" id="SM01308"/>
    </source>
</evidence>
<dbReference type="Gene3D" id="3.40.50.300">
    <property type="entry name" value="P-loop containing nucleotide triphosphate hydrolases"/>
    <property type="match status" value="1"/>
</dbReference>
<dbReference type="SMART" id="SM01310">
    <property type="entry name" value="RICTOR_V"/>
    <property type="match status" value="1"/>
</dbReference>
<keyword evidence="7" id="KW-1133">Transmembrane helix</keyword>
<reference evidence="17" key="2">
    <citation type="submission" date="2020-05" db="UniProtKB">
        <authorList>
            <consortium name="EnsemblMetazoa"/>
        </authorList>
    </citation>
    <scope>IDENTIFICATION</scope>
    <source>
        <strain evidence="17">IAEA</strain>
    </source>
</reference>
<dbReference type="Pfam" id="PF14664">
    <property type="entry name" value="RICTOR_N"/>
    <property type="match status" value="1"/>
</dbReference>
<evidence type="ECO:0000256" key="13">
    <source>
        <dbReference type="SAM" id="MobiDB-lite"/>
    </source>
</evidence>
<dbReference type="InterPro" id="IPR029452">
    <property type="entry name" value="RICTOR_V"/>
</dbReference>
<keyword evidence="4" id="KW-0808">Transferase</keyword>
<dbReference type="SMART" id="SM01308">
    <property type="entry name" value="RICTOR_N"/>
    <property type="match status" value="1"/>
</dbReference>
<organism evidence="17 18">
    <name type="scientific">Glossina brevipalpis</name>
    <dbReference type="NCBI Taxonomy" id="37001"/>
    <lineage>
        <taxon>Eukaryota</taxon>
        <taxon>Metazoa</taxon>
        <taxon>Ecdysozoa</taxon>
        <taxon>Arthropoda</taxon>
        <taxon>Hexapoda</taxon>
        <taxon>Insecta</taxon>
        <taxon>Pterygota</taxon>
        <taxon>Neoptera</taxon>
        <taxon>Endopterygota</taxon>
        <taxon>Diptera</taxon>
        <taxon>Brachycera</taxon>
        <taxon>Muscomorpha</taxon>
        <taxon>Hippoboscoidea</taxon>
        <taxon>Glossinidae</taxon>
        <taxon>Glossina</taxon>
    </lineage>
</organism>
<dbReference type="Proteomes" id="UP000091820">
    <property type="component" value="Unassembled WGS sequence"/>
</dbReference>
<sequence>MQLPYLLCRSIDLMLKNDDERVQALKLIRKMLAISAIDISSVVVRCLVSLADTGIEENDNLLRACLATLCEFAVLNPSLLICCGGVTSITRNVLECHNPRIAESLSGVLLYLLEWPQTRNICGVRLDCLAAPYCDFTYRLGIMDKNKDARELRYTSCRLALLSVLRSWIGTIEFCDPSKQSGLKAIVDALFLNQIEVRKAILELLYELLSLPQPTWTDDYSVALQAIDPSDFQDNWLLNNGFVAAEGRSILPSLAARAPNVCEQQLALQLFCFLETGLLNALVEVIIAGEATVSVAATILIGKLLHLMHTHLPPDICSTSPALPLLISHAARDNRYASAAIATLQHYQKMMRNRPASNSLFLDSIIQEGSLVHTRLFRREINAQDLSVTLSQQSPSAAAGVLNTTVMSLERTHLDSVSSSEESNSQSSSARRSSFRLKCKFLPFFENMKVNRLIKDSKVFQMPDSMGWDWEVISTILRSNLIRKMDDTIAKFLKALVEYFKPSNNLFSHQELVPGRSLPTYVTVGLDLIDWLLASHSLESMRLLTDFFSDVAQHLLAITTSNRAHDCLFSPQHVNNTMCQQYFLYIGRMCRVQKGISILTNTAVFEHLVNLVRNTDHVCYVKLIVSGLDYTMDSVTRKVLEHALTSAKARSGRLYATQFLMVLLRARIPNFEEWGIPMIIQQTKDPDRSVVLAAMEVLEEACHEKYYLEEIVSLWPNLKPLGDVGRLLMARYYSISRGLNQLKAKIKEEIEYWRNGYNKRYVLLVDADTHSSLTLHVRNEDGYYSRRNCNTRPIIVPPNIPPHLYGQMVQTTQGTTALRKFGDLPQLVDIIDQAKCTDERECLELKAAIWAVGHASTHSNGIEYFLDTGQRIYEKLIILATNCEVYSIRATCFNALGLIGCTNAGANVLFKLNWLSVRHDRNTIWPVHQPEDWIAGNFTPVRHHYVDMPPYNYPGMQDQIDSSCYVGSNWNLLLSSSSTARDAMAGEASASSEAQDANTTTDSIKTSGEEMSFKQGSAGASGSGTNTSGSIIPASAKSKTLPEGSYPRHAKHQRSLSESKTTDVISLISGPGATNAATGGMVTSFSTHYSYRTRYNSYTDSNTSGVSSCESVTGRAVNVGDHQQFPLTPIPSMSNLQEIPLGRSSLMKRRIGPADVKGYAQFRSLRRHCRPVLSESAAELYDIVDRIDLLSFASFRTRKSSFGDSQRKMKVRSLDRQTSLRMYAQFDSEELQVPLPTLNTPKFLSQSDSKGPCYAGISLPKNILDLFPRRNLSRTYVSQDIRDQDLIDVNLLTAKQQFLNDSINNEAGDESSVISSLSDVSSVSKRSKWTGAKHGRNNCLHCSRLRRSYRPNSQRLVGDISTNTVICELNANALVALTTTGVHAAEGTSSKAESGISAAVVSSGKHASHQIQSTTASSAQLSDMEQFQSPESILSEESLPDKLTANILYNVQRLANPVSAKQSKMALLELKQKHPASFQDICLYSEVCKTLGRWSYRMNARRFLQELFLDLDFESFHNEPLEIIARKDKEFKKEEQRIVDLSVEGSSRHIVSCEVHKATGLNKNEASLSELSSSVGACKTAAREVLPGISSSSNTNSSSSSSNFSNQPLKPHLKSQPLASVYEASCENLHSDPSPRLKTTATSAKVLHLLPNSKNFTVAPPPAAPPPMHEFNRELRITSDEDDDDISENSGRLHFPNRSAKFDWDEVDGMECNSSSAFNPASYAHCQPELNNPSYINYSVAQTTPLLNTTSGVVSTPISSSNCSDKTTTSNHSSICTVSQHPINSKLNSSTSFTSSPGNKPIENENKKYTRGRFYTLELDLSFAKNKFPITHRTRTNIGTAKTSDKRLIHTSTNANANTTNNNNTLSNPLIITTAATCKNNSSLKLTNPPTILRQGSFGTTINYHPFTSRQSYTAGIISVIGEDIASSEVSSNFPLTITKSLAASLAQPIGKLYCEKRLQSSKSEVILNQIPSVITIASSSSVTTTTNNHTTALTRITGNAISSGIGGGDVDNDNRKELTDIHKINVTTTTTMTTRTPSSIFGATYYTSLNYALHSHVKAKKHICPKLRNYLTNSLVNAHVLEAFAKYRLLRQPGSRPSRHLPDTLIIGVKKSGTRALLEFIRLHPDVRAAGCEVHFFDRHYQRGLHWYRHHMPYTIEGQITMEKTPSYFVTKEVPHRVHKMNASTKLLVVVRDPVTRAISDYTQAASKKSDMKRFEELAFVNGSYAVVDTNWGPVKIGVYARFLEKWLEYFPLSQLLFISGERLIMDPAYEIGRVQDFLGLKRVVTEKHFYFNATKGFPCLLKSEARSTPHCLGKTKGRNHPHIDLAAIERLREFYRPFNNRFYQMTGINFAWP</sequence>
<keyword evidence="10" id="KW-1015">Disulfide bond</keyword>
<evidence type="ECO:0000256" key="9">
    <source>
        <dbReference type="ARBA" id="ARBA00023136"/>
    </source>
</evidence>
<dbReference type="InterPro" id="IPR028267">
    <property type="entry name" value="Pianissimo_N"/>
</dbReference>
<dbReference type="STRING" id="37001.A0A1A9W1W4"/>
<dbReference type="InterPro" id="IPR029453">
    <property type="entry name" value="Rictor_IV"/>
</dbReference>
<feature type="region of interest" description="Disordered" evidence="13">
    <location>
        <begin position="1588"/>
        <end position="1612"/>
    </location>
</feature>
<evidence type="ECO:0000313" key="18">
    <source>
        <dbReference type="Proteomes" id="UP000091820"/>
    </source>
</evidence>
<dbReference type="SUPFAM" id="SSF52540">
    <property type="entry name" value="P-loop containing nucleoside triphosphate hydrolases"/>
    <property type="match status" value="1"/>
</dbReference>
<dbReference type="InterPro" id="IPR027417">
    <property type="entry name" value="P-loop_NTPase"/>
</dbReference>
<dbReference type="FunFam" id="3.40.50.300:FF:000194">
    <property type="entry name" value="Sulfotransferase"/>
    <property type="match status" value="1"/>
</dbReference>
<dbReference type="Pfam" id="PF14663">
    <property type="entry name" value="RasGEF_N_2"/>
    <property type="match status" value="1"/>
</dbReference>
<dbReference type="SUPFAM" id="SSF48371">
    <property type="entry name" value="ARM repeat"/>
    <property type="match status" value="1"/>
</dbReference>
<feature type="compositionally biased region" description="Low complexity" evidence="13">
    <location>
        <begin position="1016"/>
        <end position="1030"/>
    </location>
</feature>
<evidence type="ECO:0000259" key="14">
    <source>
        <dbReference type="SMART" id="SM01307"/>
    </source>
</evidence>
<dbReference type="GO" id="GO:0000139">
    <property type="term" value="C:Golgi membrane"/>
    <property type="evidence" value="ECO:0007669"/>
    <property type="project" value="UniProtKB-SubCell"/>
</dbReference>
<dbReference type="InterPro" id="IPR016024">
    <property type="entry name" value="ARM-type_fold"/>
</dbReference>
<dbReference type="Pfam" id="PF00685">
    <property type="entry name" value="Sulfotransfer_1"/>
    <property type="match status" value="1"/>
</dbReference>
<dbReference type="GO" id="GO:0008146">
    <property type="term" value="F:sulfotransferase activity"/>
    <property type="evidence" value="ECO:0007669"/>
    <property type="project" value="InterPro"/>
</dbReference>
<evidence type="ECO:0008006" key="19">
    <source>
        <dbReference type="Google" id="ProtNLM"/>
    </source>
</evidence>
<evidence type="ECO:0000259" key="16">
    <source>
        <dbReference type="SMART" id="SM01310"/>
    </source>
</evidence>
<feature type="domain" description="Rapamycin-insensitive companion of mTOR middle" evidence="14">
    <location>
        <begin position="445"/>
        <end position="666"/>
    </location>
</feature>
<evidence type="ECO:0000256" key="2">
    <source>
        <dbReference type="ARBA" id="ARBA00005771"/>
    </source>
</evidence>
<evidence type="ECO:0000256" key="3">
    <source>
        <dbReference type="ARBA" id="ARBA00008878"/>
    </source>
</evidence>
<feature type="region of interest" description="Disordered" evidence="13">
    <location>
        <begin position="1010"/>
        <end position="1062"/>
    </location>
</feature>
<feature type="region of interest" description="Disordered" evidence="13">
    <location>
        <begin position="1786"/>
        <end position="1807"/>
    </location>
</feature>
<dbReference type="GO" id="GO:0043539">
    <property type="term" value="F:protein serine/threonine kinase activator activity"/>
    <property type="evidence" value="ECO:0007669"/>
    <property type="project" value="TreeGrafter"/>
</dbReference>
<accession>A0A1A9W1W4</accession>
<keyword evidence="6" id="KW-0735">Signal-anchor</keyword>
<evidence type="ECO:0000256" key="5">
    <source>
        <dbReference type="ARBA" id="ARBA00022692"/>
    </source>
</evidence>